<dbReference type="Gene3D" id="3.30.1450.10">
    <property type="match status" value="1"/>
</dbReference>
<evidence type="ECO:0000313" key="4">
    <source>
        <dbReference type="EMBL" id="AVP87376.1"/>
    </source>
</evidence>
<dbReference type="PROSITE" id="PS51257">
    <property type="entry name" value="PROKAR_LIPOPROTEIN"/>
    <property type="match status" value="1"/>
</dbReference>
<keyword evidence="4" id="KW-0449">Lipoprotein</keyword>
<accession>A0A2P1P7Y6</accession>
<keyword evidence="1" id="KW-0732">Signal</keyword>
<keyword evidence="5" id="KW-1185">Reference proteome</keyword>
<sequence>MRTIFFAIFLSLFLQSCATKHIIGQHVDPSDISIIKEKKYNKDQVAELLAAPSFISEKDPNVWYYISRNMKTYPLSKPRVEKQQIVKIAFNTKGNLQNLEVIEDTSESKFVFDSSVTSSQGTQESMFQHWISNFAKFGKKQDRKKR</sequence>
<evidence type="ECO:0000256" key="2">
    <source>
        <dbReference type="ARBA" id="ARBA00023136"/>
    </source>
</evidence>
<dbReference type="OrthoDB" id="7160681at2"/>
<name>A0A2P1P7Y6_9RICK</name>
<keyword evidence="2" id="KW-0472">Membrane</keyword>
<proteinExistence type="predicted"/>
<protein>
    <submittedName>
        <fullName evidence="4">SmpA/OmlA family lipoprotein</fullName>
    </submittedName>
</protein>
<dbReference type="RefSeq" id="WP_158706826.1">
    <property type="nucleotide sequence ID" value="NZ_CP027845.1"/>
</dbReference>
<dbReference type="GO" id="GO:0019867">
    <property type="term" value="C:outer membrane"/>
    <property type="evidence" value="ECO:0007669"/>
    <property type="project" value="InterPro"/>
</dbReference>
<dbReference type="KEGG" id="ptc:phytr_4260"/>
<dbReference type="Pfam" id="PF04355">
    <property type="entry name" value="BamE"/>
    <property type="match status" value="1"/>
</dbReference>
<dbReference type="AlphaFoldDB" id="A0A2P1P7Y6"/>
<dbReference type="InterPro" id="IPR007450">
    <property type="entry name" value="BamE_dom"/>
</dbReference>
<reference evidence="4 5" key="1">
    <citation type="submission" date="2018-03" db="EMBL/GenBank/DDBJ databases">
        <title>A gene transfer event suggests a long-term partnership between eustigmatophyte algae and a novel lineage of endosymbiotic bacteria.</title>
        <authorList>
            <person name="Yurchenko T."/>
            <person name="Sevcikova T."/>
            <person name="Pribyl P."/>
            <person name="El Karkouri K."/>
            <person name="Klimes V."/>
            <person name="Amaral R."/>
            <person name="Zbrankova V."/>
            <person name="Kim E."/>
            <person name="Raoult D."/>
            <person name="Santos L.M.A."/>
            <person name="Elias M."/>
        </authorList>
    </citation>
    <scope>NUCLEOTIDE SEQUENCE [LARGE SCALE GENOMIC DNA]</scope>
    <source>
        <strain evidence="4">CCALA 838</strain>
    </source>
</reference>
<evidence type="ECO:0000259" key="3">
    <source>
        <dbReference type="Pfam" id="PF04355"/>
    </source>
</evidence>
<gene>
    <name evidence="4" type="ORF">phytr_4260</name>
</gene>
<dbReference type="InterPro" id="IPR037873">
    <property type="entry name" value="BamE-like"/>
</dbReference>
<organism evidence="4 5">
    <name type="scientific">Candidatus Phycorickettsia trachydisci</name>
    <dbReference type="NCBI Taxonomy" id="2115978"/>
    <lineage>
        <taxon>Bacteria</taxon>
        <taxon>Pseudomonadati</taxon>
        <taxon>Pseudomonadota</taxon>
        <taxon>Alphaproteobacteria</taxon>
        <taxon>Rickettsiales</taxon>
        <taxon>Rickettsiaceae</taxon>
        <taxon>Candidatus Phycorickettsia</taxon>
    </lineage>
</organism>
<evidence type="ECO:0000313" key="5">
    <source>
        <dbReference type="Proteomes" id="UP000241762"/>
    </source>
</evidence>
<dbReference type="Proteomes" id="UP000241762">
    <property type="component" value="Chromosome"/>
</dbReference>
<feature type="domain" description="Outer membrane protein assembly factor BamE" evidence="3">
    <location>
        <begin position="24"/>
        <end position="98"/>
    </location>
</feature>
<evidence type="ECO:0000256" key="1">
    <source>
        <dbReference type="ARBA" id="ARBA00022729"/>
    </source>
</evidence>
<dbReference type="EMBL" id="CP027845">
    <property type="protein sequence ID" value="AVP87376.1"/>
    <property type="molecule type" value="Genomic_DNA"/>
</dbReference>